<protein>
    <submittedName>
        <fullName evidence="3">Uncharacterized protein</fullName>
    </submittedName>
</protein>
<comment type="similarity">
    <text evidence="1">Belongs to the TTC36 family.</text>
</comment>
<comment type="caution">
    <text evidence="3">The sequence shown here is derived from an EMBL/GenBank/DDBJ whole genome shotgun (WGS) entry which is preliminary data.</text>
</comment>
<dbReference type="PANTHER" id="PTHR21405">
    <property type="entry name" value="CDNA SEQUENCE BC021608"/>
    <property type="match status" value="1"/>
</dbReference>
<dbReference type="OrthoDB" id="539634at2759"/>
<feature type="region of interest" description="Disordered" evidence="2">
    <location>
        <begin position="81"/>
        <end position="107"/>
    </location>
</feature>
<name>A0A317VV52_9EURO</name>
<proteinExistence type="inferred from homology"/>
<feature type="compositionally biased region" description="Polar residues" evidence="2">
    <location>
        <begin position="81"/>
        <end position="91"/>
    </location>
</feature>
<dbReference type="RefSeq" id="XP_025398207.1">
    <property type="nucleotide sequence ID" value="XM_025545960.1"/>
</dbReference>
<sequence length="244" mass="26504">MDPTTKPNLTTNDSAIVESLKARELAIIRTLQPSSESSAPSLPAIQQALDDLSALITEYPTYPSAYANRAQTLRLFIDSTTSSVSSPENNGAGNGEEDPLFFPQNTSQSSTLLSDLGQAISLATPRSPADPISDVQARLLSDVHTHRGYLLLKAARVRKEMMKKDGAGVEVEMEVEAAGPTQLRRLSSDQLEDMASRDFFFGGRYGNKVAQQLAVQTNPYAKMCGAIVKEALRKEVVVEQVVKF</sequence>
<accession>A0A317VV52</accession>
<dbReference type="PANTHER" id="PTHR21405:SF0">
    <property type="entry name" value="TETRATRICOPEPTIDE REPEAT PROTEIN 36"/>
    <property type="match status" value="1"/>
</dbReference>
<evidence type="ECO:0000256" key="2">
    <source>
        <dbReference type="SAM" id="MobiDB-lite"/>
    </source>
</evidence>
<keyword evidence="4" id="KW-1185">Reference proteome</keyword>
<dbReference type="EMBL" id="MSFL01000017">
    <property type="protein sequence ID" value="PWY78266.1"/>
    <property type="molecule type" value="Genomic_DNA"/>
</dbReference>
<reference evidence="3 4" key="1">
    <citation type="submission" date="2016-12" db="EMBL/GenBank/DDBJ databases">
        <title>The genomes of Aspergillus section Nigri reveals drivers in fungal speciation.</title>
        <authorList>
            <consortium name="DOE Joint Genome Institute"/>
            <person name="Vesth T.C."/>
            <person name="Nybo J."/>
            <person name="Theobald S."/>
            <person name="Brandl J."/>
            <person name="Frisvad J.C."/>
            <person name="Nielsen K.F."/>
            <person name="Lyhne E.K."/>
            <person name="Kogle M.E."/>
            <person name="Kuo A."/>
            <person name="Riley R."/>
            <person name="Clum A."/>
            <person name="Nolan M."/>
            <person name="Lipzen A."/>
            <person name="Salamov A."/>
            <person name="Henrissat B."/>
            <person name="Wiebenga A."/>
            <person name="De Vries R.P."/>
            <person name="Grigoriev I.V."/>
            <person name="Mortensen U.H."/>
            <person name="Andersen M.R."/>
            <person name="Baker S.E."/>
        </authorList>
    </citation>
    <scope>NUCLEOTIDE SEQUENCE [LARGE SCALE GENOMIC DNA]</scope>
    <source>
        <strain evidence="3 4">CBS 117.55</strain>
    </source>
</reference>
<dbReference type="Proteomes" id="UP000247233">
    <property type="component" value="Unassembled WGS sequence"/>
</dbReference>
<dbReference type="InterPro" id="IPR038906">
    <property type="entry name" value="TTC36"/>
</dbReference>
<organism evidence="3 4">
    <name type="scientific">Aspergillus heteromorphus CBS 117.55</name>
    <dbReference type="NCBI Taxonomy" id="1448321"/>
    <lineage>
        <taxon>Eukaryota</taxon>
        <taxon>Fungi</taxon>
        <taxon>Dikarya</taxon>
        <taxon>Ascomycota</taxon>
        <taxon>Pezizomycotina</taxon>
        <taxon>Eurotiomycetes</taxon>
        <taxon>Eurotiomycetidae</taxon>
        <taxon>Eurotiales</taxon>
        <taxon>Aspergillaceae</taxon>
        <taxon>Aspergillus</taxon>
        <taxon>Aspergillus subgen. Circumdati</taxon>
    </lineage>
</organism>
<evidence type="ECO:0000256" key="1">
    <source>
        <dbReference type="ARBA" id="ARBA00006995"/>
    </source>
</evidence>
<evidence type="ECO:0000313" key="4">
    <source>
        <dbReference type="Proteomes" id="UP000247233"/>
    </source>
</evidence>
<dbReference type="STRING" id="1448321.A0A317VV52"/>
<dbReference type="GeneID" id="37068197"/>
<dbReference type="GO" id="GO:0006570">
    <property type="term" value="P:tyrosine metabolic process"/>
    <property type="evidence" value="ECO:0007669"/>
    <property type="project" value="TreeGrafter"/>
</dbReference>
<dbReference type="AlphaFoldDB" id="A0A317VV52"/>
<evidence type="ECO:0000313" key="3">
    <source>
        <dbReference type="EMBL" id="PWY78266.1"/>
    </source>
</evidence>
<dbReference type="VEuPathDB" id="FungiDB:BO70DRAFT_388100"/>
<gene>
    <name evidence="3" type="ORF">BO70DRAFT_388100</name>
</gene>